<gene>
    <name evidence="16" type="ORF">Psi01_68930</name>
</gene>
<dbReference type="InterPro" id="IPR001287">
    <property type="entry name" value="NO2-reductase_Cu"/>
</dbReference>
<dbReference type="PRINTS" id="PR00695">
    <property type="entry name" value="CUNO2RDTASE"/>
</dbReference>
<feature type="transmembrane region" description="Helical" evidence="14">
    <location>
        <begin position="228"/>
        <end position="246"/>
    </location>
</feature>
<dbReference type="AlphaFoldDB" id="A0A8J3SKU9"/>
<feature type="binding site" description="type 1 copper site" evidence="12">
    <location>
        <position position="743"/>
    </location>
    <ligand>
        <name>Cu cation</name>
        <dbReference type="ChEBI" id="CHEBI:23378"/>
        <label>1</label>
    </ligand>
</feature>
<feature type="transmembrane region" description="Helical" evidence="14">
    <location>
        <begin position="93"/>
        <end position="111"/>
    </location>
</feature>
<feature type="transmembrane region" description="Helical" evidence="14">
    <location>
        <begin position="283"/>
        <end position="307"/>
    </location>
</feature>
<dbReference type="InterPro" id="IPR008972">
    <property type="entry name" value="Cupredoxin"/>
</dbReference>
<feature type="transmembrane region" description="Helical" evidence="14">
    <location>
        <begin position="252"/>
        <end position="271"/>
    </location>
</feature>
<dbReference type="GO" id="GO:0005507">
    <property type="term" value="F:copper ion binding"/>
    <property type="evidence" value="ECO:0007669"/>
    <property type="project" value="InterPro"/>
</dbReference>
<comment type="caution">
    <text evidence="16">The sequence shown here is derived from an EMBL/GenBank/DDBJ whole genome shotgun (WGS) entry which is preliminary data.</text>
</comment>
<keyword evidence="14" id="KW-0812">Transmembrane</keyword>
<feature type="binding site" description="type 1 copper site" evidence="12">
    <location>
        <position position="751"/>
    </location>
    <ligand>
        <name>Cu cation</name>
        <dbReference type="ChEBI" id="CHEBI:23378"/>
        <label>1</label>
    </ligand>
</feature>
<feature type="compositionally biased region" description="Low complexity" evidence="13">
    <location>
        <begin position="562"/>
        <end position="572"/>
    </location>
</feature>
<feature type="transmembrane region" description="Helical" evidence="14">
    <location>
        <begin position="363"/>
        <end position="381"/>
    </location>
</feature>
<evidence type="ECO:0000256" key="11">
    <source>
        <dbReference type="ARBA" id="ARBA00049340"/>
    </source>
</evidence>
<proteinExistence type="inferred from homology"/>
<keyword evidence="10 12" id="KW-0186">Copper</keyword>
<feature type="binding site" description="type 1 copper site" evidence="12">
    <location>
        <position position="703"/>
    </location>
    <ligand>
        <name>Cu cation</name>
        <dbReference type="ChEBI" id="CHEBI:23378"/>
        <label>1</label>
    </ligand>
</feature>
<feature type="transmembrane region" description="Helical" evidence="14">
    <location>
        <begin position="421"/>
        <end position="445"/>
    </location>
</feature>
<feature type="binding site" description="type 1 copper site" evidence="12">
    <location>
        <position position="894"/>
    </location>
    <ligand>
        <name>Cu cation</name>
        <dbReference type="ChEBI" id="CHEBI:23378"/>
        <label>1</label>
    </ligand>
</feature>
<evidence type="ECO:0000256" key="3">
    <source>
        <dbReference type="ARBA" id="ARBA00010609"/>
    </source>
</evidence>
<feature type="transmembrane region" description="Helical" evidence="14">
    <location>
        <begin position="152"/>
        <end position="174"/>
    </location>
</feature>
<comment type="subunit">
    <text evidence="4">Homotrimer.</text>
</comment>
<dbReference type="SUPFAM" id="SSF49503">
    <property type="entry name" value="Cupredoxins"/>
    <property type="match status" value="3"/>
</dbReference>
<evidence type="ECO:0000256" key="2">
    <source>
        <dbReference type="ARBA" id="ARBA00001973"/>
    </source>
</evidence>
<feature type="transmembrane region" description="Helical" evidence="14">
    <location>
        <begin position="29"/>
        <end position="46"/>
    </location>
</feature>
<dbReference type="RefSeq" id="WP_204068316.1">
    <property type="nucleotide sequence ID" value="NZ_BOOJ01000064.1"/>
</dbReference>
<feature type="binding site" description="type 1 copper site" evidence="12">
    <location>
        <position position="756"/>
    </location>
    <ligand>
        <name>Cu cation</name>
        <dbReference type="ChEBI" id="CHEBI:23378"/>
        <label>1</label>
    </ligand>
</feature>
<evidence type="ECO:0000256" key="12">
    <source>
        <dbReference type="PIRSR" id="PIRSR601287-1"/>
    </source>
</evidence>
<feature type="transmembrane region" description="Helical" evidence="14">
    <location>
        <begin position="52"/>
        <end position="73"/>
    </location>
</feature>
<dbReference type="EMBL" id="BOOJ01000064">
    <property type="protein sequence ID" value="GIH96263.1"/>
    <property type="molecule type" value="Genomic_DNA"/>
</dbReference>
<evidence type="ECO:0000259" key="15">
    <source>
        <dbReference type="Pfam" id="PF07732"/>
    </source>
</evidence>
<comment type="similarity">
    <text evidence="3">Belongs to the multicopper oxidase family.</text>
</comment>
<evidence type="ECO:0000256" key="10">
    <source>
        <dbReference type="ARBA" id="ARBA00023008"/>
    </source>
</evidence>
<evidence type="ECO:0000313" key="17">
    <source>
        <dbReference type="Proteomes" id="UP000619788"/>
    </source>
</evidence>
<feature type="compositionally biased region" description="Gly residues" evidence="13">
    <location>
        <begin position="573"/>
        <end position="585"/>
    </location>
</feature>
<feature type="transmembrane region" description="Helical" evidence="14">
    <location>
        <begin position="319"/>
        <end position="342"/>
    </location>
</feature>
<evidence type="ECO:0000256" key="5">
    <source>
        <dbReference type="ARBA" id="ARBA00011882"/>
    </source>
</evidence>
<dbReference type="CDD" id="cd11020">
    <property type="entry name" value="CuRO_1_CuNIR"/>
    <property type="match status" value="1"/>
</dbReference>
<evidence type="ECO:0000256" key="13">
    <source>
        <dbReference type="SAM" id="MobiDB-lite"/>
    </source>
</evidence>
<comment type="cofactor">
    <cofactor evidence="1 12">
        <name>Cu(+)</name>
        <dbReference type="ChEBI" id="CHEBI:49552"/>
    </cofactor>
</comment>
<dbReference type="GO" id="GO:0050421">
    <property type="term" value="F:nitrite reductase (NO-forming) activity"/>
    <property type="evidence" value="ECO:0007669"/>
    <property type="project" value="UniProtKB-EC"/>
</dbReference>
<organism evidence="16 17">
    <name type="scientific">Planobispora siamensis</name>
    <dbReference type="NCBI Taxonomy" id="936338"/>
    <lineage>
        <taxon>Bacteria</taxon>
        <taxon>Bacillati</taxon>
        <taxon>Actinomycetota</taxon>
        <taxon>Actinomycetes</taxon>
        <taxon>Streptosporangiales</taxon>
        <taxon>Streptosporangiaceae</taxon>
        <taxon>Planobispora</taxon>
    </lineage>
</organism>
<evidence type="ECO:0000256" key="9">
    <source>
        <dbReference type="ARBA" id="ARBA00023002"/>
    </source>
</evidence>
<comment type="catalytic activity">
    <reaction evidence="11">
        <text>nitric oxide + Fe(III)-[cytochrome c] + H2O = Fe(II)-[cytochrome c] + nitrite + 2 H(+)</text>
        <dbReference type="Rhea" id="RHEA:15233"/>
        <dbReference type="Rhea" id="RHEA-COMP:10350"/>
        <dbReference type="Rhea" id="RHEA-COMP:14399"/>
        <dbReference type="ChEBI" id="CHEBI:15377"/>
        <dbReference type="ChEBI" id="CHEBI:15378"/>
        <dbReference type="ChEBI" id="CHEBI:16301"/>
        <dbReference type="ChEBI" id="CHEBI:16480"/>
        <dbReference type="ChEBI" id="CHEBI:29033"/>
        <dbReference type="ChEBI" id="CHEBI:29034"/>
        <dbReference type="EC" id="1.7.2.1"/>
    </reaction>
</comment>
<keyword evidence="8" id="KW-0677">Repeat</keyword>
<keyword evidence="17" id="KW-1185">Reference proteome</keyword>
<keyword evidence="14" id="KW-0472">Membrane</keyword>
<feature type="transmembrane region" description="Helical" evidence="14">
    <location>
        <begin position="194"/>
        <end position="216"/>
    </location>
</feature>
<feature type="compositionally biased region" description="Low complexity" evidence="13">
    <location>
        <begin position="605"/>
        <end position="622"/>
    </location>
</feature>
<feature type="binding site" description="type 1 copper site" evidence="12">
    <location>
        <position position="742"/>
    </location>
    <ligand>
        <name>Cu cation</name>
        <dbReference type="ChEBI" id="CHEBI:23378"/>
        <label>1</label>
    </ligand>
</feature>
<protein>
    <recommendedName>
        <fullName evidence="6">Copper-containing nitrite reductase</fullName>
        <ecNumber evidence="5">1.7.2.1</ecNumber>
    </recommendedName>
</protein>
<feature type="compositionally biased region" description="Low complexity" evidence="13">
    <location>
        <begin position="586"/>
        <end position="597"/>
    </location>
</feature>
<dbReference type="Gene3D" id="2.60.40.420">
    <property type="entry name" value="Cupredoxins - blue copper proteins"/>
    <property type="match status" value="3"/>
</dbReference>
<keyword evidence="14" id="KW-1133">Transmembrane helix</keyword>
<evidence type="ECO:0000313" key="16">
    <source>
        <dbReference type="EMBL" id="GIH96263.1"/>
    </source>
</evidence>
<dbReference type="PANTHER" id="PTHR11709:SF394">
    <property type="entry name" value="FI03373P-RELATED"/>
    <property type="match status" value="1"/>
</dbReference>
<dbReference type="InterPro" id="IPR045087">
    <property type="entry name" value="Cu-oxidase_fam"/>
</dbReference>
<accession>A0A8J3SKU9</accession>
<dbReference type="PANTHER" id="PTHR11709">
    <property type="entry name" value="MULTI-COPPER OXIDASE"/>
    <property type="match status" value="1"/>
</dbReference>
<keyword evidence="9" id="KW-0560">Oxidoreductase</keyword>
<dbReference type="Proteomes" id="UP000619788">
    <property type="component" value="Unassembled WGS sequence"/>
</dbReference>
<feature type="transmembrane region" description="Helical" evidence="14">
    <location>
        <begin position="387"/>
        <end position="409"/>
    </location>
</feature>
<dbReference type="InterPro" id="IPR011707">
    <property type="entry name" value="Cu-oxidase-like_N"/>
</dbReference>
<dbReference type="Pfam" id="PF07732">
    <property type="entry name" value="Cu-oxidase_3"/>
    <property type="match status" value="1"/>
</dbReference>
<keyword evidence="7 12" id="KW-0479">Metal-binding</keyword>
<evidence type="ECO:0000256" key="8">
    <source>
        <dbReference type="ARBA" id="ARBA00022737"/>
    </source>
</evidence>
<name>A0A8J3SKU9_9ACTN</name>
<feature type="region of interest" description="Disordered" evidence="13">
    <location>
        <begin position="554"/>
        <end position="630"/>
    </location>
</feature>
<evidence type="ECO:0000256" key="7">
    <source>
        <dbReference type="ARBA" id="ARBA00022723"/>
    </source>
</evidence>
<dbReference type="EC" id="1.7.2.1" evidence="5"/>
<evidence type="ECO:0000256" key="14">
    <source>
        <dbReference type="SAM" id="Phobius"/>
    </source>
</evidence>
<feature type="binding site" description="type 1 copper site" evidence="12">
    <location>
        <position position="708"/>
    </location>
    <ligand>
        <name>Cu cation</name>
        <dbReference type="ChEBI" id="CHEBI:23378"/>
        <label>1</label>
    </ligand>
</feature>
<evidence type="ECO:0000256" key="4">
    <source>
        <dbReference type="ARBA" id="ARBA00011233"/>
    </source>
</evidence>
<comment type="cofactor">
    <cofactor evidence="2 12">
        <name>Cu(2+)</name>
        <dbReference type="ChEBI" id="CHEBI:29036"/>
    </cofactor>
</comment>
<feature type="domain" description="Plastocyanin-like" evidence="15">
    <location>
        <begin position="663"/>
        <end position="765"/>
    </location>
</feature>
<feature type="transmembrane region" description="Helical" evidence="14">
    <location>
        <begin position="117"/>
        <end position="140"/>
    </location>
</feature>
<sequence length="912" mass="93110">MTSEIRIEKAPPGPPPGPVRHRASWHLRANALVVAWLAATVAAALAGDGLPAPRWLLIHLFLLGAVSTAILIWSEHFTVALLRARTPEPRGSLIRLGVLNAGAVAVLYGMTAGPWPVAAAGAAAVVAVVLWHAAVLVGMVRRALPGRFGHVIGWYAAAAGALAVGGTLGGLMAAHVAHGGLHERLHAAHAQVNLLGWVGLTVLGTLFTLWPTVLRTRMSERTRRASRAGLRLAASGLVLLTGGLLADLRVLAAAGLAVYAAGAGAALVPLAEAVRARRPHTGASWMLAAGVAWFEISLIADLVIVAGRPTEQVAAALEPLVPLVLAGFVAQILLGSLLHLLPAVLGGGPARFKQNAALLERGWPVRLAALNAGVPLLALPVPEPLTLLGWALVLASVAAFVVLAVAALVRSAAEEHPARRAAASPALAGVVAGCLLTAAAVVVAVTGDPGPAASVTATGARTVEVTLSGMRVRPSVIEAAPGTVLTLRVTNADAQRHDLRLATGERTPMLAAGQSATLRLEPLGETVEGWCTVAGHRAAGMTMRIVPTAALAGAGTGHGTHDPAGQARSSDGGTAGGTDSGGTAGGADSTDPGDTATGTGGTGSGDTTPGSGTGSADPGAPGLDLAAPFSPGWKPYDATLKPAPGGTEHAVEIRVDDRTVLEVAPGVRQRVWTFNGTVPGPVLRGKVGDVFTVTFVNGGTVGHGIDFHAGANAPDTVMRTIDPGQRLTYRFRAEHAGAWLYHCSTMPMSLHIAAGMYGAVIIDPPGLPRADREYLLVSGELYLGEPGSDGQVARLREDRPDGWMFNGAAAGYDHAPLKAKAGERVRIWAVAAGPSSGTALHMVGAPFDTVYEEGAYLLRSGDPGGAQVLDLAPAQGGFAELVFPEPGRYPVVDHAMRRAEAGAHGLFEVAAR</sequence>
<evidence type="ECO:0000256" key="1">
    <source>
        <dbReference type="ARBA" id="ARBA00001960"/>
    </source>
</evidence>
<evidence type="ECO:0000256" key="6">
    <source>
        <dbReference type="ARBA" id="ARBA00017290"/>
    </source>
</evidence>
<reference evidence="16 17" key="1">
    <citation type="submission" date="2021-01" db="EMBL/GenBank/DDBJ databases">
        <title>Whole genome shotgun sequence of Planobispora siamensis NBRC 107568.</title>
        <authorList>
            <person name="Komaki H."/>
            <person name="Tamura T."/>
        </authorList>
    </citation>
    <scope>NUCLEOTIDE SEQUENCE [LARGE SCALE GENOMIC DNA]</scope>
    <source>
        <strain evidence="16 17">NBRC 107568</strain>
    </source>
</reference>